<organism evidence="1 2">
    <name type="scientific">Bradyrhizobium lablabi</name>
    <dbReference type="NCBI Taxonomy" id="722472"/>
    <lineage>
        <taxon>Bacteria</taxon>
        <taxon>Pseudomonadati</taxon>
        <taxon>Pseudomonadota</taxon>
        <taxon>Alphaproteobacteria</taxon>
        <taxon>Hyphomicrobiales</taxon>
        <taxon>Nitrobacteraceae</taxon>
        <taxon>Bradyrhizobium</taxon>
    </lineage>
</organism>
<sequence length="76" mass="8316">MAGLVPAIHVFLAARLVKTWMPGTGPGMTSFAIRFIGCISTQPRAGRSNPAWASMRRAWVLALFHLHRSSGEPKQN</sequence>
<dbReference type="EMBL" id="LT670844">
    <property type="protein sequence ID" value="SHL12630.1"/>
    <property type="molecule type" value="Genomic_DNA"/>
</dbReference>
<reference evidence="1 2" key="1">
    <citation type="submission" date="2016-11" db="EMBL/GenBank/DDBJ databases">
        <authorList>
            <person name="Jaros S."/>
            <person name="Januszkiewicz K."/>
            <person name="Wedrychowicz H."/>
        </authorList>
    </citation>
    <scope>NUCLEOTIDE SEQUENCE [LARGE SCALE GENOMIC DNA]</scope>
    <source>
        <strain evidence="1 2">GAS499</strain>
    </source>
</reference>
<accession>A0A1M6Y308</accession>
<evidence type="ECO:0000313" key="2">
    <source>
        <dbReference type="Proteomes" id="UP000189935"/>
    </source>
</evidence>
<proteinExistence type="predicted"/>
<dbReference type="AlphaFoldDB" id="A0A1M6Y308"/>
<dbReference type="Proteomes" id="UP000189935">
    <property type="component" value="Chromosome I"/>
</dbReference>
<evidence type="ECO:0000313" key="1">
    <source>
        <dbReference type="EMBL" id="SHL12630.1"/>
    </source>
</evidence>
<gene>
    <name evidence="1" type="ORF">SAMN05444159_5061</name>
</gene>
<protein>
    <submittedName>
        <fullName evidence="1">Uncharacterized protein</fullName>
    </submittedName>
</protein>
<name>A0A1M6Y308_9BRAD</name>